<organism evidence="4 5">
    <name type="scientific">Compostibacillus humi</name>
    <dbReference type="NCBI Taxonomy" id="1245525"/>
    <lineage>
        <taxon>Bacteria</taxon>
        <taxon>Bacillati</taxon>
        <taxon>Bacillota</taxon>
        <taxon>Bacilli</taxon>
        <taxon>Bacillales</taxon>
        <taxon>Bacillaceae</taxon>
        <taxon>Compostibacillus</taxon>
    </lineage>
</organism>
<dbReference type="CDD" id="cd12797">
    <property type="entry name" value="M23_peptidase"/>
    <property type="match status" value="1"/>
</dbReference>
<reference evidence="4" key="2">
    <citation type="submission" date="2020-09" db="EMBL/GenBank/DDBJ databases">
        <authorList>
            <person name="Sun Q."/>
            <person name="Zhou Y."/>
        </authorList>
    </citation>
    <scope>NUCLEOTIDE SEQUENCE</scope>
    <source>
        <strain evidence="4">CGMCC 1.12360</strain>
    </source>
</reference>
<protein>
    <submittedName>
        <fullName evidence="4">Metalloendopeptidase</fullName>
    </submittedName>
</protein>
<accession>A0A8J2X953</accession>
<evidence type="ECO:0000259" key="3">
    <source>
        <dbReference type="PROSITE" id="PS51782"/>
    </source>
</evidence>
<dbReference type="CDD" id="cd00118">
    <property type="entry name" value="LysM"/>
    <property type="match status" value="1"/>
</dbReference>
<sequence length="490" mass="55106">MKQFVSAHPSHQRMTGIKRTMVIFPFMALLFSFIQFPVFADEANKLETMYHVYIDGEYAGKVDDAEVVEKVIERKIAEAQNDFADLSLTVEENITYVSEKTFEPTYENEQVASLLEEKLTIAANAAALIVNDQHVGYFKDEQTIERLLEKYQEKYVDKNILKKVQSEKRDKRNTSWKPAEIRNLEIGETAVIDVDFTEQVRMTKKKADPKEVLTIDQGISLLEKGSLTEKIHTVEEGEVLGEIAAKYDLSMEKLLDLNPSLTEDSLLQIGQEINVTDYEPFVEVVVKEQSLKEEKIPYETEIIESDELYKGEQKVKQKGKHGKKEVQYLIETVNGKTAGKEVLQEEITKEPVKEIVIKGTKVIPSRGTGELHWPTVGGYISSHVGYRWGSMHKGIDIARPANRNILAADNGVVEFAGYDNGGYGNKIIINHNNGMKTVYAHLSSISVSVGQTVEKGKVIGIMGSTGNSTGIHLHFELYKNGALQNPLDYL</sequence>
<dbReference type="GO" id="GO:0004222">
    <property type="term" value="F:metalloendopeptidase activity"/>
    <property type="evidence" value="ECO:0007669"/>
    <property type="project" value="TreeGrafter"/>
</dbReference>
<name>A0A8J2X953_9BACI</name>
<evidence type="ECO:0000313" key="4">
    <source>
        <dbReference type="EMBL" id="GFZ78617.1"/>
    </source>
</evidence>
<dbReference type="SMART" id="SM01208">
    <property type="entry name" value="G5"/>
    <property type="match status" value="1"/>
</dbReference>
<dbReference type="PROSITE" id="PS51782">
    <property type="entry name" value="LYSM"/>
    <property type="match status" value="1"/>
</dbReference>
<keyword evidence="1" id="KW-0732">Signal</keyword>
<dbReference type="InterPro" id="IPR036779">
    <property type="entry name" value="LysM_dom_sf"/>
</dbReference>
<gene>
    <name evidence="4" type="ORF">GCM10010978_20110</name>
</gene>
<dbReference type="Pfam" id="PF07501">
    <property type="entry name" value="G5"/>
    <property type="match status" value="1"/>
</dbReference>
<dbReference type="Pfam" id="PF01551">
    <property type="entry name" value="Peptidase_M23"/>
    <property type="match status" value="1"/>
</dbReference>
<dbReference type="Pfam" id="PF01476">
    <property type="entry name" value="LysM"/>
    <property type="match status" value="1"/>
</dbReference>
<evidence type="ECO:0000256" key="1">
    <source>
        <dbReference type="ARBA" id="ARBA00022729"/>
    </source>
</evidence>
<reference evidence="4" key="1">
    <citation type="journal article" date="2014" name="Int. J. Syst. Evol. Microbiol.">
        <title>Complete genome sequence of Corynebacterium casei LMG S-19264T (=DSM 44701T), isolated from a smear-ripened cheese.</title>
        <authorList>
            <consortium name="US DOE Joint Genome Institute (JGI-PGF)"/>
            <person name="Walter F."/>
            <person name="Albersmeier A."/>
            <person name="Kalinowski J."/>
            <person name="Ruckert C."/>
        </authorList>
    </citation>
    <scope>NUCLEOTIDE SEQUENCE</scope>
    <source>
        <strain evidence="4">CGMCC 1.12360</strain>
    </source>
</reference>
<dbReference type="PANTHER" id="PTHR21666:SF270">
    <property type="entry name" value="MUREIN HYDROLASE ACTIVATOR ENVC"/>
    <property type="match status" value="1"/>
</dbReference>
<dbReference type="Gene3D" id="3.10.350.10">
    <property type="entry name" value="LysM domain"/>
    <property type="match status" value="1"/>
</dbReference>
<dbReference type="Proteomes" id="UP000602050">
    <property type="component" value="Unassembled WGS sequence"/>
</dbReference>
<dbReference type="PANTHER" id="PTHR21666">
    <property type="entry name" value="PEPTIDASE-RELATED"/>
    <property type="match status" value="1"/>
</dbReference>
<dbReference type="SUPFAM" id="SSF51261">
    <property type="entry name" value="Duplicated hybrid motif"/>
    <property type="match status" value="1"/>
</dbReference>
<dbReference type="AlphaFoldDB" id="A0A8J2X953"/>
<dbReference type="InterPro" id="IPR016047">
    <property type="entry name" value="M23ase_b-sheet_dom"/>
</dbReference>
<proteinExistence type="predicted"/>
<keyword evidence="5" id="KW-1185">Reference proteome</keyword>
<dbReference type="Gene3D" id="2.70.70.10">
    <property type="entry name" value="Glucose Permease (Domain IIA)"/>
    <property type="match status" value="1"/>
</dbReference>
<dbReference type="SMART" id="SM00257">
    <property type="entry name" value="LysM"/>
    <property type="match status" value="1"/>
</dbReference>
<dbReference type="RefSeq" id="WP_229733625.1">
    <property type="nucleotide sequence ID" value="NZ_BMEV01000035.1"/>
</dbReference>
<dbReference type="EMBL" id="BMEV01000035">
    <property type="protein sequence ID" value="GFZ78617.1"/>
    <property type="molecule type" value="Genomic_DNA"/>
</dbReference>
<feature type="domain" description="LysM" evidence="3">
    <location>
        <begin position="230"/>
        <end position="275"/>
    </location>
</feature>
<evidence type="ECO:0000313" key="5">
    <source>
        <dbReference type="Proteomes" id="UP000602050"/>
    </source>
</evidence>
<dbReference type="SUPFAM" id="SSF54106">
    <property type="entry name" value="LysM domain"/>
    <property type="match status" value="1"/>
</dbReference>
<dbReference type="Gene3D" id="2.20.230.10">
    <property type="entry name" value="Resuscitation-promoting factor rpfb"/>
    <property type="match status" value="1"/>
</dbReference>
<dbReference type="InterPro" id="IPR011055">
    <property type="entry name" value="Dup_hybrid_motif"/>
</dbReference>
<dbReference type="InterPro" id="IPR050570">
    <property type="entry name" value="Cell_wall_metabolism_enzyme"/>
</dbReference>
<evidence type="ECO:0000259" key="2">
    <source>
        <dbReference type="PROSITE" id="PS51109"/>
    </source>
</evidence>
<dbReference type="PROSITE" id="PS51109">
    <property type="entry name" value="G5"/>
    <property type="match status" value="1"/>
</dbReference>
<feature type="domain" description="G5" evidence="2">
    <location>
        <begin position="282"/>
        <end position="362"/>
    </location>
</feature>
<dbReference type="InterPro" id="IPR018392">
    <property type="entry name" value="LysM"/>
</dbReference>
<comment type="caution">
    <text evidence="4">The sequence shown here is derived from an EMBL/GenBank/DDBJ whole genome shotgun (WGS) entry which is preliminary data.</text>
</comment>
<dbReference type="InterPro" id="IPR011098">
    <property type="entry name" value="G5_dom"/>
</dbReference>